<dbReference type="Proteomes" id="UP000054538">
    <property type="component" value="Unassembled WGS sequence"/>
</dbReference>
<reference evidence="3" key="2">
    <citation type="submission" date="2015-01" db="EMBL/GenBank/DDBJ databases">
        <title>Evolutionary Origins and Diversification of the Mycorrhizal Mutualists.</title>
        <authorList>
            <consortium name="DOE Joint Genome Institute"/>
            <consortium name="Mycorrhizal Genomics Consortium"/>
            <person name="Kohler A."/>
            <person name="Kuo A."/>
            <person name="Nagy L.G."/>
            <person name="Floudas D."/>
            <person name="Copeland A."/>
            <person name="Barry K.W."/>
            <person name="Cichocki N."/>
            <person name="Veneault-Fourrey C."/>
            <person name="LaButti K."/>
            <person name="Lindquist E.A."/>
            <person name="Lipzen A."/>
            <person name="Lundell T."/>
            <person name="Morin E."/>
            <person name="Murat C."/>
            <person name="Riley R."/>
            <person name="Ohm R."/>
            <person name="Sun H."/>
            <person name="Tunlid A."/>
            <person name="Henrissat B."/>
            <person name="Grigoriev I.V."/>
            <person name="Hibbett D.S."/>
            <person name="Martin F."/>
        </authorList>
    </citation>
    <scope>NUCLEOTIDE SEQUENCE [LARGE SCALE GENOMIC DNA]</scope>
    <source>
        <strain evidence="3">Ve08.2h10</strain>
    </source>
</reference>
<feature type="non-terminal residue" evidence="2">
    <location>
        <position position="1"/>
    </location>
</feature>
<evidence type="ECO:0000313" key="2">
    <source>
        <dbReference type="EMBL" id="KIK90739.1"/>
    </source>
</evidence>
<keyword evidence="3" id="KW-1185">Reference proteome</keyword>
<gene>
    <name evidence="2" type="ORF">PAXRUDRAFT_151280</name>
</gene>
<evidence type="ECO:0000313" key="3">
    <source>
        <dbReference type="Proteomes" id="UP000054538"/>
    </source>
</evidence>
<feature type="compositionally biased region" description="Basic and acidic residues" evidence="1">
    <location>
        <begin position="15"/>
        <end position="24"/>
    </location>
</feature>
<dbReference type="AlphaFoldDB" id="A0A0D0DWX7"/>
<dbReference type="InParanoid" id="A0A0D0DWX7"/>
<proteinExistence type="predicted"/>
<accession>A0A0D0DWX7</accession>
<sequence>KSTMARILQEIQPEEENHHGDHPSKLSSTKKCAIVKQILTGKATVTIFQATHFISSIISILVCSQIVRNTLSEASLKVMVKKRRPLALKYQHWTVDD</sequence>
<name>A0A0D0DWX7_9AGAM</name>
<evidence type="ECO:0000256" key="1">
    <source>
        <dbReference type="SAM" id="MobiDB-lite"/>
    </source>
</evidence>
<dbReference type="OrthoDB" id="2656134at2759"/>
<protein>
    <submittedName>
        <fullName evidence="2">Uncharacterized protein</fullName>
    </submittedName>
</protein>
<dbReference type="HOGENOM" id="CLU_033666_18_0_1"/>
<organism evidence="2 3">
    <name type="scientific">Paxillus rubicundulus Ve08.2h10</name>
    <dbReference type="NCBI Taxonomy" id="930991"/>
    <lineage>
        <taxon>Eukaryota</taxon>
        <taxon>Fungi</taxon>
        <taxon>Dikarya</taxon>
        <taxon>Basidiomycota</taxon>
        <taxon>Agaricomycotina</taxon>
        <taxon>Agaricomycetes</taxon>
        <taxon>Agaricomycetidae</taxon>
        <taxon>Boletales</taxon>
        <taxon>Paxilineae</taxon>
        <taxon>Paxillaceae</taxon>
        <taxon>Paxillus</taxon>
    </lineage>
</organism>
<reference evidence="2 3" key="1">
    <citation type="submission" date="2014-04" db="EMBL/GenBank/DDBJ databases">
        <authorList>
            <consortium name="DOE Joint Genome Institute"/>
            <person name="Kuo A."/>
            <person name="Kohler A."/>
            <person name="Jargeat P."/>
            <person name="Nagy L.G."/>
            <person name="Floudas D."/>
            <person name="Copeland A."/>
            <person name="Barry K.W."/>
            <person name="Cichocki N."/>
            <person name="Veneault-Fourrey C."/>
            <person name="LaButti K."/>
            <person name="Lindquist E.A."/>
            <person name="Lipzen A."/>
            <person name="Lundell T."/>
            <person name="Morin E."/>
            <person name="Murat C."/>
            <person name="Sun H."/>
            <person name="Tunlid A."/>
            <person name="Henrissat B."/>
            <person name="Grigoriev I.V."/>
            <person name="Hibbett D.S."/>
            <person name="Martin F."/>
            <person name="Nordberg H.P."/>
            <person name="Cantor M.N."/>
            <person name="Hua S.X."/>
        </authorList>
    </citation>
    <scope>NUCLEOTIDE SEQUENCE [LARGE SCALE GENOMIC DNA]</scope>
    <source>
        <strain evidence="2 3">Ve08.2h10</strain>
    </source>
</reference>
<feature type="region of interest" description="Disordered" evidence="1">
    <location>
        <begin position="1"/>
        <end position="28"/>
    </location>
</feature>
<dbReference type="EMBL" id="KN825478">
    <property type="protein sequence ID" value="KIK90739.1"/>
    <property type="molecule type" value="Genomic_DNA"/>
</dbReference>